<evidence type="ECO:0000259" key="8">
    <source>
        <dbReference type="Pfam" id="PF01996"/>
    </source>
</evidence>
<dbReference type="PANTHER" id="PTHR47917:SF1">
    <property type="entry name" value="COENZYME F420:L-GLUTAMATE LIGASE"/>
    <property type="match status" value="1"/>
</dbReference>
<dbReference type="PANTHER" id="PTHR47917">
    <property type="match status" value="1"/>
</dbReference>
<evidence type="ECO:0000256" key="5">
    <source>
        <dbReference type="ARBA" id="ARBA00022958"/>
    </source>
</evidence>
<proteinExistence type="predicted"/>
<evidence type="ECO:0000256" key="3">
    <source>
        <dbReference type="ARBA" id="ARBA00022741"/>
    </source>
</evidence>
<evidence type="ECO:0000256" key="2">
    <source>
        <dbReference type="ARBA" id="ARBA00022723"/>
    </source>
</evidence>
<name>A0A6J6WN34_9ZZZZ</name>
<dbReference type="NCBIfam" id="TIGR01916">
    <property type="entry name" value="F420_cofE"/>
    <property type="match status" value="1"/>
</dbReference>
<dbReference type="Pfam" id="PF01996">
    <property type="entry name" value="F420_ligase"/>
    <property type="match status" value="1"/>
</dbReference>
<protein>
    <submittedName>
        <fullName evidence="9">Unannotated protein</fullName>
    </submittedName>
</protein>
<evidence type="ECO:0000313" key="9">
    <source>
        <dbReference type="EMBL" id="CAB4786172.1"/>
    </source>
</evidence>
<keyword evidence="5" id="KW-0630">Potassium</keyword>
<organism evidence="9">
    <name type="scientific">freshwater metagenome</name>
    <dbReference type="NCBI Taxonomy" id="449393"/>
    <lineage>
        <taxon>unclassified sequences</taxon>
        <taxon>metagenomes</taxon>
        <taxon>ecological metagenomes</taxon>
    </lineage>
</organism>
<dbReference type="InterPro" id="IPR002847">
    <property type="entry name" value="F420-0_gamma-glut_ligase-dom"/>
</dbReference>
<accession>A0A6J6WN34</accession>
<dbReference type="AlphaFoldDB" id="A0A6J6WN34"/>
<dbReference type="GO" id="GO:0005525">
    <property type="term" value="F:GTP binding"/>
    <property type="evidence" value="ECO:0007669"/>
    <property type="project" value="UniProtKB-KW"/>
</dbReference>
<keyword evidence="6" id="KW-0342">GTP-binding</keyword>
<keyword evidence="1" id="KW-0436">Ligase</keyword>
<dbReference type="InterPro" id="IPR008225">
    <property type="entry name" value="F420-0_g-glutamyl_ligase"/>
</dbReference>
<dbReference type="Gene3D" id="3.30.1330.100">
    <property type="entry name" value="CofE-like"/>
    <property type="match status" value="2"/>
</dbReference>
<feature type="domain" description="Coenzyme F420:L-glutamate ligase-like" evidence="8">
    <location>
        <begin position="12"/>
        <end position="211"/>
    </location>
</feature>
<evidence type="ECO:0000256" key="1">
    <source>
        <dbReference type="ARBA" id="ARBA00022598"/>
    </source>
</evidence>
<dbReference type="GO" id="GO:0046872">
    <property type="term" value="F:metal ion binding"/>
    <property type="evidence" value="ECO:0007669"/>
    <property type="project" value="UniProtKB-KW"/>
</dbReference>
<gene>
    <name evidence="9" type="ORF">UFOPK2958_00844</name>
</gene>
<dbReference type="GO" id="GO:0052618">
    <property type="term" value="F:coenzyme F420-0:L-glutamate ligase activity"/>
    <property type="evidence" value="ECO:0007669"/>
    <property type="project" value="TreeGrafter"/>
</dbReference>
<keyword evidence="4" id="KW-0460">Magnesium</keyword>
<keyword evidence="7" id="KW-0464">Manganese</keyword>
<sequence>MSTLQIWALRGVPEIAENDSLAEAIVSALATSELTLQDGDILTVTSKVVSKSEGRTVPFDGTDEDKVRLILQESKRVLRRRGTLHIVETHHGFICANAGIDLSNTAENTAVLLPVDPDRSARRIRGDVQRRLGVSVGVIVTDTFGRVWRSGVTDVALGVAGIKPVLDLRGTTDATGRVLEATEVAVADEIAGAVNLVLGKAAGTPFAIVRGIDPSVFGEGSISENVIRRAAEDLFR</sequence>
<reference evidence="9" key="1">
    <citation type="submission" date="2020-05" db="EMBL/GenBank/DDBJ databases">
        <authorList>
            <person name="Chiriac C."/>
            <person name="Salcher M."/>
            <person name="Ghai R."/>
            <person name="Kavagutti S V."/>
        </authorList>
    </citation>
    <scope>NUCLEOTIDE SEQUENCE</scope>
</reference>
<dbReference type="EMBL" id="CAFAAB010000087">
    <property type="protein sequence ID" value="CAB4786172.1"/>
    <property type="molecule type" value="Genomic_DNA"/>
</dbReference>
<evidence type="ECO:0000256" key="4">
    <source>
        <dbReference type="ARBA" id="ARBA00022842"/>
    </source>
</evidence>
<evidence type="ECO:0000256" key="6">
    <source>
        <dbReference type="ARBA" id="ARBA00023134"/>
    </source>
</evidence>
<evidence type="ECO:0000256" key="7">
    <source>
        <dbReference type="ARBA" id="ARBA00023211"/>
    </source>
</evidence>
<dbReference type="SUPFAM" id="SSF144010">
    <property type="entry name" value="CofE-like"/>
    <property type="match status" value="1"/>
</dbReference>
<keyword evidence="2" id="KW-0479">Metal-binding</keyword>
<keyword evidence="3" id="KW-0547">Nucleotide-binding</keyword>